<dbReference type="FunFam" id="2.60.40.10:FF:000270">
    <property type="entry name" value="Cell surface protein"/>
    <property type="match status" value="2"/>
</dbReference>
<dbReference type="InParanoid" id="Q8TL14"/>
<dbReference type="Gene3D" id="2.60.40.10">
    <property type="entry name" value="Immunoglobulins"/>
    <property type="match status" value="4"/>
</dbReference>
<feature type="domain" description="PKD" evidence="2">
    <location>
        <begin position="428"/>
        <end position="513"/>
    </location>
</feature>
<name>Q8TL14_METAC</name>
<dbReference type="Gene3D" id="2.60.40.1120">
    <property type="entry name" value="Carboxypeptidase-like, regulatory domain"/>
    <property type="match status" value="1"/>
</dbReference>
<dbReference type="PhylomeDB" id="Q8TL14"/>
<dbReference type="InterPro" id="IPR022409">
    <property type="entry name" value="PKD/Chitinase_dom"/>
</dbReference>
<feature type="transmembrane region" description="Helical" evidence="1">
    <location>
        <begin position="909"/>
        <end position="927"/>
    </location>
</feature>
<feature type="domain" description="PKD" evidence="2">
    <location>
        <begin position="341"/>
        <end position="407"/>
    </location>
</feature>
<dbReference type="SUPFAM" id="SSF50969">
    <property type="entry name" value="YVTN repeat-like/Quinoprotein amine dehydrogenase"/>
    <property type="match status" value="1"/>
</dbReference>
<dbReference type="Pfam" id="PF13620">
    <property type="entry name" value="CarboxypepD_reg"/>
    <property type="match status" value="1"/>
</dbReference>
<dbReference type="KEGG" id="mac:MA_3229"/>
<dbReference type="PANTHER" id="PTHR47197:SF3">
    <property type="entry name" value="DIHYDRO-HEME D1 DEHYDROGENASE"/>
    <property type="match status" value="1"/>
</dbReference>
<dbReference type="InterPro" id="IPR000601">
    <property type="entry name" value="PKD_dom"/>
</dbReference>
<evidence type="ECO:0000313" key="4">
    <source>
        <dbReference type="Proteomes" id="UP000002487"/>
    </source>
</evidence>
<dbReference type="OrthoDB" id="103676at2157"/>
<keyword evidence="1" id="KW-0812">Transmembrane</keyword>
<dbReference type="AlphaFoldDB" id="Q8TL14"/>
<feature type="transmembrane region" description="Helical" evidence="1">
    <location>
        <begin position="933"/>
        <end position="952"/>
    </location>
</feature>
<sequence>MNIFRKIGLILFFICFISLCSAGVVHAAEYAYIGTSSSSAHEVQAVELSSGNITNISVTSTVYNVNNMCVDPITGVVRFLGQTSTDDKIIVIDQQTGTVDALFTGGYGSSTGNHIIVSKDGEKYYAVEQASTTGHIDVFWTLNNTLIGTITSANLDYCRGLDISSDGNKMYITAAANYIYIINLTSSATGTYESQMHNTYGSTYDVIFSPTTDRAYAAAYAGSYIVVINTTSDTIITGVPVLYQDYCIQISSDGSMVYAGTSNGVTVMDTSTNAIVTNIAIGSSIVGVDFNAAGTLLYAHSASSDTIYVIDVSTNSVVDTIPGLISSSYTFGHDFITNGAVGASFTADVTSGYAPLTVNFTDTSFGNISDYYWEFGDGYTSASESPSHTYTSGGIYSVNHSVSDGVATDWENKTNYITVVGSGGGGSVTADFHANTTSTGVGNQVQFFDDSAGSPDSWEWDFTNDGIIDSTAESPIVTYGTIGTFSVALTVYNGTDADSTTKYNYITITSGGPGCLGCEFSANVTTGQYPLTVQFADLSTGSPDEWSWNFGDGSSSIEQNPVHTYTSAGTYTVTFTASALNGTYSKTKVKNNYITVSEPTIAGTDFTANVTYGTAPLTVLFTDTSTGNPTSWTWEIDDVYQTDTQDMTVTFNDAGIYSITHTATNAEGTGTETKTNYIQVYPANYGGIYGYVFDADTNEPISSVNCQLSNSSATAAILSDSDGYYYFWPVYNGVYDLTVSKSGYTTGSLPNTIINGTTLRQDIYLTQSGDIVQDENITNYSSDWLSFDLTTDADTKTITLDYEVTQGNTNYANCTIYDDSGPVYSSNVSTQSGTFSYTGSAGNNYLVSFDIMNDEGNRYSGAYPVLFFRGFPSSNPIFPPDMPRGIINGILVFAAIVCMMMFGKAYIEIGMILGTAVLASSYIWGFLNLPETVQTPVIIFLSALVAGGEYIAKKKVLG</sequence>
<gene>
    <name evidence="3" type="ordered locus">MA_3229</name>
</gene>
<evidence type="ECO:0000256" key="1">
    <source>
        <dbReference type="SAM" id="Phobius"/>
    </source>
</evidence>
<keyword evidence="1" id="KW-0472">Membrane</keyword>
<dbReference type="InterPro" id="IPR013783">
    <property type="entry name" value="Ig-like_fold"/>
</dbReference>
<dbReference type="Gene3D" id="2.130.10.10">
    <property type="entry name" value="YVTN repeat-like/Quinoprotein amine dehydrogenase"/>
    <property type="match status" value="2"/>
</dbReference>
<dbReference type="InterPro" id="IPR051200">
    <property type="entry name" value="Host-pathogen_enzymatic-act"/>
</dbReference>
<dbReference type="PROSITE" id="PS50093">
    <property type="entry name" value="PKD"/>
    <property type="match status" value="4"/>
</dbReference>
<feature type="transmembrane region" description="Helical" evidence="1">
    <location>
        <begin position="885"/>
        <end position="902"/>
    </location>
</feature>
<dbReference type="InterPro" id="IPR015943">
    <property type="entry name" value="WD40/YVTN_repeat-like_dom_sf"/>
</dbReference>
<dbReference type="Proteomes" id="UP000002487">
    <property type="component" value="Chromosome"/>
</dbReference>
<dbReference type="Pfam" id="PF18911">
    <property type="entry name" value="PKD_4"/>
    <property type="match status" value="3"/>
</dbReference>
<dbReference type="InterPro" id="IPR011964">
    <property type="entry name" value="YVTN_b-propeller_repeat"/>
</dbReference>
<dbReference type="HOGENOM" id="CLU_308110_0_0_2"/>
<proteinExistence type="predicted"/>
<protein>
    <submittedName>
        <fullName evidence="3">Cell surface protein</fullName>
    </submittedName>
</protein>
<reference evidence="3 4" key="1">
    <citation type="journal article" date="2002" name="Genome Res.">
        <title>The genome of Methanosarcina acetivorans reveals extensive metabolic and physiological diversity.</title>
        <authorList>
            <person name="Galagan J.E."/>
            <person name="Nusbaum C."/>
            <person name="Roy A."/>
            <person name="Endrizzi M.G."/>
            <person name="Macdonald P."/>
            <person name="FitzHugh W."/>
            <person name="Calvo S."/>
            <person name="Engels R."/>
            <person name="Smirnov S."/>
            <person name="Atnoor D."/>
            <person name="Brown A."/>
            <person name="Allen N."/>
            <person name="Naylor J."/>
            <person name="Stange-Thomann N."/>
            <person name="DeArellano K."/>
            <person name="Johnson R."/>
            <person name="Linton L."/>
            <person name="McEwan P."/>
            <person name="McKernan K."/>
            <person name="Talamas J."/>
            <person name="Tirrell A."/>
            <person name="Ye W."/>
            <person name="Zimmer A."/>
            <person name="Barber R.D."/>
            <person name="Cann I."/>
            <person name="Graham D.E."/>
            <person name="Grahame D.A."/>
            <person name="Guss A."/>
            <person name="Hedderich R."/>
            <person name="Ingram-Smith C."/>
            <person name="Kuettner C.H."/>
            <person name="Krzycki J.A."/>
            <person name="Leigh J.A."/>
            <person name="Li W."/>
            <person name="Liu J."/>
            <person name="Mukhopadhyay B."/>
            <person name="Reeve J.N."/>
            <person name="Smith K."/>
            <person name="Springer T.A."/>
            <person name="Umayam L.A."/>
            <person name="White O."/>
            <person name="White R.H."/>
            <person name="de Macario E.C."/>
            <person name="Ferry J.G."/>
            <person name="Jarrell K.F."/>
            <person name="Jing H."/>
            <person name="Macario A.J.L."/>
            <person name="Paulsen I."/>
            <person name="Pritchett M."/>
            <person name="Sowers K.R."/>
            <person name="Swanson R.V."/>
            <person name="Zinder S.H."/>
            <person name="Lander E."/>
            <person name="Metcalf W.W."/>
            <person name="Birren B."/>
        </authorList>
    </citation>
    <scope>NUCLEOTIDE SEQUENCE [LARGE SCALE GENOMIC DNA]</scope>
    <source>
        <strain evidence="4">ATCC 35395 / DSM 2834 / JCM 12185 / C2A</strain>
    </source>
</reference>
<dbReference type="PANTHER" id="PTHR47197">
    <property type="entry name" value="PROTEIN NIRF"/>
    <property type="match status" value="1"/>
</dbReference>
<dbReference type="InterPro" id="IPR008969">
    <property type="entry name" value="CarboxyPept-like_regulatory"/>
</dbReference>
<dbReference type="EnsemblBacteria" id="AAM06600">
    <property type="protein sequence ID" value="AAM06600"/>
    <property type="gene ID" value="MA_3229"/>
</dbReference>
<dbReference type="InterPro" id="IPR035986">
    <property type="entry name" value="PKD_dom_sf"/>
</dbReference>
<evidence type="ECO:0000259" key="2">
    <source>
        <dbReference type="PROSITE" id="PS50093"/>
    </source>
</evidence>
<dbReference type="InterPro" id="IPR011044">
    <property type="entry name" value="Quino_amine_DH_bsu"/>
</dbReference>
<dbReference type="SMART" id="SM00089">
    <property type="entry name" value="PKD"/>
    <property type="match status" value="4"/>
</dbReference>
<organism evidence="3 4">
    <name type="scientific">Methanosarcina acetivorans (strain ATCC 35395 / DSM 2834 / JCM 12185 / C2A)</name>
    <dbReference type="NCBI Taxonomy" id="188937"/>
    <lineage>
        <taxon>Archaea</taxon>
        <taxon>Methanobacteriati</taxon>
        <taxon>Methanobacteriota</taxon>
        <taxon>Stenosarchaea group</taxon>
        <taxon>Methanomicrobia</taxon>
        <taxon>Methanosarcinales</taxon>
        <taxon>Methanosarcinaceae</taxon>
        <taxon>Methanosarcina</taxon>
    </lineage>
</organism>
<accession>Q8TL14</accession>
<dbReference type="SUPFAM" id="SSF49299">
    <property type="entry name" value="PKD domain"/>
    <property type="match status" value="4"/>
</dbReference>
<feature type="domain" description="PKD" evidence="2">
    <location>
        <begin position="516"/>
        <end position="587"/>
    </location>
</feature>
<feature type="domain" description="PKD" evidence="2">
    <location>
        <begin position="602"/>
        <end position="680"/>
    </location>
</feature>
<dbReference type="STRING" id="188937.MA_3229"/>
<dbReference type="GeneID" id="25392978"/>
<dbReference type="RefSeq" id="WP_011023163.1">
    <property type="nucleotide sequence ID" value="NC_003552.1"/>
</dbReference>
<dbReference type="SUPFAM" id="SSF49464">
    <property type="entry name" value="Carboxypeptidase regulatory domain-like"/>
    <property type="match status" value="1"/>
</dbReference>
<dbReference type="EMBL" id="AE010299">
    <property type="protein sequence ID" value="AAM06600.1"/>
    <property type="molecule type" value="Genomic_DNA"/>
</dbReference>
<keyword evidence="1" id="KW-1133">Transmembrane helix</keyword>
<keyword evidence="4" id="KW-1185">Reference proteome</keyword>
<dbReference type="CDD" id="cd00146">
    <property type="entry name" value="PKD"/>
    <property type="match status" value="4"/>
</dbReference>
<evidence type="ECO:0000313" key="3">
    <source>
        <dbReference type="EMBL" id="AAM06600.1"/>
    </source>
</evidence>
<dbReference type="NCBIfam" id="TIGR02276">
    <property type="entry name" value="beta_rpt_yvtn"/>
    <property type="match status" value="1"/>
</dbReference>